<keyword evidence="3" id="KW-1185">Reference proteome</keyword>
<dbReference type="HOGENOM" id="CLU_1335174_0_0_11"/>
<dbReference type="AlphaFoldDB" id="G9PH09"/>
<feature type="region of interest" description="Disordered" evidence="1">
    <location>
        <begin position="104"/>
        <end position="133"/>
    </location>
</feature>
<reference evidence="2 3" key="1">
    <citation type="submission" date="2011-10" db="EMBL/GenBank/DDBJ databases">
        <title>The Genome Sequence of Actinomyces graevenitzii C83.</title>
        <authorList>
            <consortium name="The Broad Institute Genome Sequencing Platform"/>
            <consortium name="The Broad Institute Genome Sequencing Center for Infectious Disease"/>
            <person name="Earl A."/>
            <person name="Ward D."/>
            <person name="Feldgarden M."/>
            <person name="Gevers D."/>
            <person name="Sibley C.D."/>
            <person name="Field T.R."/>
            <person name="Grinwis M."/>
            <person name="Eshaghurshan C.S."/>
            <person name="Surette M.G."/>
            <person name="Young S.K."/>
            <person name="Zeng Q."/>
            <person name="Gargeya S."/>
            <person name="Fitzgerald M."/>
            <person name="Haas B."/>
            <person name="Abouelleil A."/>
            <person name="Alvarado L."/>
            <person name="Arachchi H.M."/>
            <person name="Berlin A."/>
            <person name="Brown A."/>
            <person name="Chapman S.B."/>
            <person name="Chen Z."/>
            <person name="Dunbar C."/>
            <person name="Freedman E."/>
            <person name="Gearin G."/>
            <person name="Goldberg J."/>
            <person name="Griggs A."/>
            <person name="Gujja S."/>
            <person name="Heiman D."/>
            <person name="Howarth C."/>
            <person name="Larson L."/>
            <person name="Lui A."/>
            <person name="MacDonald P.J.P."/>
            <person name="Montmayeur A."/>
            <person name="Murphy C."/>
            <person name="Neiman D."/>
            <person name="Pearson M."/>
            <person name="Priest M."/>
            <person name="Roberts A."/>
            <person name="Saif S."/>
            <person name="Shea T."/>
            <person name="Shenoy N."/>
            <person name="Sisk P."/>
            <person name="Stolte C."/>
            <person name="Sykes S."/>
            <person name="Wortman J."/>
            <person name="Nusbaum C."/>
            <person name="Birren B."/>
        </authorList>
    </citation>
    <scope>NUCLEOTIDE SEQUENCE [LARGE SCALE GENOMIC DNA]</scope>
    <source>
        <strain evidence="2 3">C83</strain>
    </source>
</reference>
<protein>
    <submittedName>
        <fullName evidence="2">Uncharacterized protein</fullName>
    </submittedName>
</protein>
<comment type="caution">
    <text evidence="2">The sequence shown here is derived from an EMBL/GenBank/DDBJ whole genome shotgun (WGS) entry which is preliminary data.</text>
</comment>
<feature type="compositionally biased region" description="Low complexity" evidence="1">
    <location>
        <begin position="104"/>
        <end position="131"/>
    </location>
</feature>
<name>G9PH09_9ACTO</name>
<gene>
    <name evidence="2" type="ORF">HMPREF0045_01533</name>
</gene>
<evidence type="ECO:0000256" key="1">
    <source>
        <dbReference type="SAM" id="MobiDB-lite"/>
    </source>
</evidence>
<dbReference type="EMBL" id="ACRN01000014">
    <property type="protein sequence ID" value="EHM87474.1"/>
    <property type="molecule type" value="Genomic_DNA"/>
</dbReference>
<organism evidence="2 3">
    <name type="scientific">Actinomyces graevenitzii C83</name>
    <dbReference type="NCBI Taxonomy" id="435830"/>
    <lineage>
        <taxon>Bacteria</taxon>
        <taxon>Bacillati</taxon>
        <taxon>Actinomycetota</taxon>
        <taxon>Actinomycetes</taxon>
        <taxon>Actinomycetales</taxon>
        <taxon>Actinomycetaceae</taxon>
        <taxon>Actinomyces</taxon>
    </lineage>
</organism>
<evidence type="ECO:0000313" key="3">
    <source>
        <dbReference type="Proteomes" id="UP000003822"/>
    </source>
</evidence>
<sequence>MVKALHHFMFVKPSTLHYPCIIHRQNQCHKYRQNHPFPMIFSWGFIGNGRNVSICEQAKQQRWLAGQAGKVARQTGLTGRAGSECRQHCGSQYFGRQYLSRDSITTSRRARQTQQAQQTRQPPQTSQPISRAHGQVQQTILQKRGRQLGVSWSSPAGGIRLPGTSPTLLHRQLLPHRRRRPLPRLWCSPGRLGLNITNVLQRRRR</sequence>
<proteinExistence type="predicted"/>
<dbReference type="STRING" id="435830.HMPREF0045_01533"/>
<dbReference type="Proteomes" id="UP000003822">
    <property type="component" value="Unassembled WGS sequence"/>
</dbReference>
<evidence type="ECO:0000313" key="2">
    <source>
        <dbReference type="EMBL" id="EHM87474.1"/>
    </source>
</evidence>
<accession>G9PH09</accession>